<organism evidence="2 3">
    <name type="scientific">Desulfoferula mesophila</name>
    <dbReference type="NCBI Taxonomy" id="3058419"/>
    <lineage>
        <taxon>Bacteria</taxon>
        <taxon>Pseudomonadati</taxon>
        <taxon>Thermodesulfobacteriota</taxon>
        <taxon>Desulfarculia</taxon>
        <taxon>Desulfarculales</taxon>
        <taxon>Desulfarculaceae</taxon>
        <taxon>Desulfoferula</taxon>
    </lineage>
</organism>
<dbReference type="GO" id="GO:0016740">
    <property type="term" value="F:transferase activity"/>
    <property type="evidence" value="ECO:0007669"/>
    <property type="project" value="TreeGrafter"/>
</dbReference>
<sequence>MPAEQAVRLSFTVVVDNNVDIFLPSSGPLRYPSPGPQSMLLGAQGFSAWLEVEGPGGETTRLLYDFGRGGPALLNNLRLLGLDPAQADYLVLSHGHIDHYGGLRDITEAYDIKAPLITHPRTFGERGVKKPGGQVAGPWVLDREETAAWLGARPILADSPTPLGPGLWVSGGIPRQSPRDVLWPGGLRREDGQWQPDNLEDDQALVVNLAGRGLVVITGCCHAGVFNTIAAAQAICPGVPLYALVGGLHLNFLDAAQLEGVVAGLLEENPGLVLPMHCTGALAQQTLRNRLGARCPFTTVGMTLALD</sequence>
<dbReference type="PANTHER" id="PTHR13754">
    <property type="entry name" value="METALLO-BETA-LACTAMASE SUPERFAMILY PROTEIN"/>
    <property type="match status" value="1"/>
</dbReference>
<accession>A0AAU9E9L5</accession>
<dbReference type="KEGG" id="dmp:FAK_06560"/>
<gene>
    <name evidence="2" type="ORF">FAK_06560</name>
</gene>
<dbReference type="Proteomes" id="UP001366166">
    <property type="component" value="Chromosome"/>
</dbReference>
<feature type="domain" description="Metallo-beta-lactamase" evidence="1">
    <location>
        <begin position="57"/>
        <end position="142"/>
    </location>
</feature>
<dbReference type="EMBL" id="AP028679">
    <property type="protein sequence ID" value="BEQ13590.1"/>
    <property type="molecule type" value="Genomic_DNA"/>
</dbReference>
<protein>
    <submittedName>
        <fullName evidence="2">Dihydropteroate synthase</fullName>
    </submittedName>
</protein>
<proteinExistence type="predicted"/>
<dbReference type="RefSeq" id="WP_338605339.1">
    <property type="nucleotide sequence ID" value="NZ_AP028679.1"/>
</dbReference>
<dbReference type="SUPFAM" id="SSF56281">
    <property type="entry name" value="Metallo-hydrolase/oxidoreductase"/>
    <property type="match status" value="1"/>
</dbReference>
<dbReference type="Pfam" id="PF00753">
    <property type="entry name" value="Lactamase_B"/>
    <property type="match status" value="1"/>
</dbReference>
<dbReference type="AlphaFoldDB" id="A0AAU9E9L5"/>
<name>A0AAU9E9L5_9BACT</name>
<dbReference type="InterPro" id="IPR036866">
    <property type="entry name" value="RibonucZ/Hydroxyglut_hydro"/>
</dbReference>
<dbReference type="InterPro" id="IPR001279">
    <property type="entry name" value="Metallo-B-lactamas"/>
</dbReference>
<dbReference type="Gene3D" id="3.60.15.10">
    <property type="entry name" value="Ribonuclease Z/Hydroxyacylglutathione hydrolase-like"/>
    <property type="match status" value="1"/>
</dbReference>
<evidence type="ECO:0000259" key="1">
    <source>
        <dbReference type="Pfam" id="PF00753"/>
    </source>
</evidence>
<evidence type="ECO:0000313" key="3">
    <source>
        <dbReference type="Proteomes" id="UP001366166"/>
    </source>
</evidence>
<dbReference type="InterPro" id="IPR052926">
    <property type="entry name" value="Metallo-beta-lactamase_dom"/>
</dbReference>
<evidence type="ECO:0000313" key="2">
    <source>
        <dbReference type="EMBL" id="BEQ13590.1"/>
    </source>
</evidence>
<keyword evidence="3" id="KW-1185">Reference proteome</keyword>
<dbReference type="PANTHER" id="PTHR13754:SF13">
    <property type="entry name" value="METALLO-BETA-LACTAMASE SUPERFAMILY PROTEIN (AFU_ORTHOLOGUE AFUA_3G07630)"/>
    <property type="match status" value="1"/>
</dbReference>
<reference evidence="3" key="1">
    <citation type="journal article" date="2023" name="Arch. Microbiol.">
        <title>Desulfoferula mesophilus gen. nov. sp. nov., a mesophilic sulfate-reducing bacterium isolated from a brackish lake sediment.</title>
        <authorList>
            <person name="Watanabe T."/>
            <person name="Yabe T."/>
            <person name="Tsuji J.M."/>
            <person name="Fukui M."/>
        </authorList>
    </citation>
    <scope>NUCLEOTIDE SEQUENCE [LARGE SCALE GENOMIC DNA]</scope>
    <source>
        <strain evidence="3">12FAK</strain>
    </source>
</reference>
<dbReference type="CDD" id="cd07713">
    <property type="entry name" value="DHPS-like_MBL-fold"/>
    <property type="match status" value="1"/>
</dbReference>
<dbReference type="InterPro" id="IPR041712">
    <property type="entry name" value="DHPS-like_MBL-fold"/>
</dbReference>